<dbReference type="Gene3D" id="1.25.40.10">
    <property type="entry name" value="Tetratricopeptide repeat domain"/>
    <property type="match status" value="2"/>
</dbReference>
<dbReference type="EMBL" id="MU128930">
    <property type="protein sequence ID" value="KAF9517729.1"/>
    <property type="molecule type" value="Genomic_DNA"/>
</dbReference>
<dbReference type="Proteomes" id="UP000886523">
    <property type="component" value="Unassembled WGS sequence"/>
</dbReference>
<dbReference type="SUPFAM" id="SSF48452">
    <property type="entry name" value="TPR-like"/>
    <property type="match status" value="3"/>
</dbReference>
<dbReference type="OrthoDB" id="3270211at2759"/>
<keyword evidence="2" id="KW-1185">Reference proteome</keyword>
<protein>
    <submittedName>
        <fullName evidence="1">Uncharacterized protein</fullName>
    </submittedName>
</protein>
<dbReference type="InterPro" id="IPR011990">
    <property type="entry name" value="TPR-like_helical_dom_sf"/>
</dbReference>
<dbReference type="AlphaFoldDB" id="A0A9P6B4T0"/>
<reference evidence="1" key="1">
    <citation type="journal article" date="2020" name="Nat. Commun.">
        <title>Large-scale genome sequencing of mycorrhizal fungi provides insights into the early evolution of symbiotic traits.</title>
        <authorList>
            <person name="Miyauchi S."/>
            <person name="Kiss E."/>
            <person name="Kuo A."/>
            <person name="Drula E."/>
            <person name="Kohler A."/>
            <person name="Sanchez-Garcia M."/>
            <person name="Morin E."/>
            <person name="Andreopoulos B."/>
            <person name="Barry K.W."/>
            <person name="Bonito G."/>
            <person name="Buee M."/>
            <person name="Carver A."/>
            <person name="Chen C."/>
            <person name="Cichocki N."/>
            <person name="Clum A."/>
            <person name="Culley D."/>
            <person name="Crous P.W."/>
            <person name="Fauchery L."/>
            <person name="Girlanda M."/>
            <person name="Hayes R.D."/>
            <person name="Keri Z."/>
            <person name="LaButti K."/>
            <person name="Lipzen A."/>
            <person name="Lombard V."/>
            <person name="Magnuson J."/>
            <person name="Maillard F."/>
            <person name="Murat C."/>
            <person name="Nolan M."/>
            <person name="Ohm R.A."/>
            <person name="Pangilinan J."/>
            <person name="Pereira M.F."/>
            <person name="Perotto S."/>
            <person name="Peter M."/>
            <person name="Pfister S."/>
            <person name="Riley R."/>
            <person name="Sitrit Y."/>
            <person name="Stielow J.B."/>
            <person name="Szollosi G."/>
            <person name="Zifcakova L."/>
            <person name="Stursova M."/>
            <person name="Spatafora J.W."/>
            <person name="Tedersoo L."/>
            <person name="Vaario L.M."/>
            <person name="Yamada A."/>
            <person name="Yan M."/>
            <person name="Wang P."/>
            <person name="Xu J."/>
            <person name="Bruns T."/>
            <person name="Baldrian P."/>
            <person name="Vilgalys R."/>
            <person name="Dunand C."/>
            <person name="Henrissat B."/>
            <person name="Grigoriev I.V."/>
            <person name="Hibbett D."/>
            <person name="Nagy L.G."/>
            <person name="Martin F.M."/>
        </authorList>
    </citation>
    <scope>NUCLEOTIDE SEQUENCE</scope>
    <source>
        <strain evidence="1">UP504</strain>
    </source>
</reference>
<gene>
    <name evidence="1" type="ORF">BS47DRAFT_476637</name>
</gene>
<dbReference type="PANTHER" id="PTHR19959">
    <property type="entry name" value="KINESIN LIGHT CHAIN"/>
    <property type="match status" value="1"/>
</dbReference>
<dbReference type="SMART" id="SM00028">
    <property type="entry name" value="TPR"/>
    <property type="match status" value="5"/>
</dbReference>
<evidence type="ECO:0000313" key="1">
    <source>
        <dbReference type="EMBL" id="KAF9517729.1"/>
    </source>
</evidence>
<dbReference type="InterPro" id="IPR019734">
    <property type="entry name" value="TPR_rpt"/>
</dbReference>
<organism evidence="1 2">
    <name type="scientific">Hydnum rufescens UP504</name>
    <dbReference type="NCBI Taxonomy" id="1448309"/>
    <lineage>
        <taxon>Eukaryota</taxon>
        <taxon>Fungi</taxon>
        <taxon>Dikarya</taxon>
        <taxon>Basidiomycota</taxon>
        <taxon>Agaricomycotina</taxon>
        <taxon>Agaricomycetes</taxon>
        <taxon>Cantharellales</taxon>
        <taxon>Hydnaceae</taxon>
        <taxon>Hydnum</taxon>
    </lineage>
</organism>
<evidence type="ECO:0000313" key="2">
    <source>
        <dbReference type="Proteomes" id="UP000886523"/>
    </source>
</evidence>
<name>A0A9P6B4T0_9AGAM</name>
<accession>A0A9P6B4T0</accession>
<proteinExistence type="predicted"/>
<dbReference type="PANTHER" id="PTHR19959:SF119">
    <property type="entry name" value="FUNGAL LIPASE-LIKE DOMAIN-CONTAINING PROTEIN"/>
    <property type="match status" value="1"/>
</dbReference>
<sequence length="958" mass="107355">MPLVSRGRSGRLLVSEKSIELLGQLSAHIRALMTGSTDKTVVLGWLREIGLTIDSILSLFHDPTHDDDSITRLLCDFNRVASRYITDNYAGELSDLLEVATPTNAKADLGTSPLEEAFTNALQGSTTNPLITHPNTPQHPQHGLLTFTEWAKMENLDSIISQKVGPVISASLYRVTKGLIRHEFAIIAFHNGHAPVSWLRAERTARIKNGWLNSDSLGPVFSGVDARDLVSFSSSKEALLGIDVDQVAEVSIQMDPTVMHLGMYLDELAENLVSVSGHYPQYALLASNCRYFARRVILNFAQRLGKIQNLQARSSMRLGRSDVSYSKLAAKIQEERFGGSQLVGEKGVLSQAESILGLAHNHALLSRDAEALQFCDEAVALLESLPESDNTARALMGRCYILRCETLRKLHRFEDAYAAGQKACDLLKSCLDDDVIGHASEADGLARALDQCSQSAARLKLKEDAIRCSREGISIRRQLLLDWERRAEHDHRLGYHQYHLGFALTGLSFYLSEARRKAEAVATGEEGIQILRALYNKRADIFGDGLAGSLHNYSIVLALASQKDEALKAAAEAVDLRRQTTVMPERRLDLLALALYTYALRAAALEQWDDCLEAGKESLTHYRALNALRPHLFDSEIIRGLQTYSKHLQKQKQTTEALAARREHVEAVRSSFKREPKKYRPSLARALHYLGVYAAALGLWEETIQADEESLSHYQILAEDDEDKYSDDVIHSYRMLSHHLFKHKQPDKAIHNKDQQIVALRKAFAKDSDSRRADLALALYNLAVDMASNNRWDEAVAADKEALEHYRVLTKSDPKRYRGDLTDALFNYGNHAGKADHMEESLMAHRRHVAIMRQRFSTMPETNRLDFAEGLYSLSYQAASMGLWKEALNADKQSLRLYRELWKHNPKKYASDLVDALGESADHLGSAGQHEQALEFRREQLTLVRPLAINNPKSIDPI</sequence>
<comment type="caution">
    <text evidence="1">The sequence shown here is derived from an EMBL/GenBank/DDBJ whole genome shotgun (WGS) entry which is preliminary data.</text>
</comment>